<gene>
    <name evidence="2" type="ORF">TOA249_LOCUS25976</name>
</gene>
<evidence type="ECO:0000256" key="1">
    <source>
        <dbReference type="SAM" id="MobiDB-lite"/>
    </source>
</evidence>
<sequence>MFTRTYDRLSSVIDEYHECFTKQQMNNETNDIVYNKNYKLLYNSTNDRFITILLHVDGIGLSNSNKESLWLLSCSIIELPPAIRIWRQNNLVLSMWISNEQPNIYLWLTRCIQQLSNLKEKGFPLRQGGRIKLKFYGVIADCPAMSLILNHISHVGYFCCWYCMIEGKHVISKRQYYYKKNYKTRNALNFSSDSVKAQRLQTNIRGRLGISILDQILDIPLPKGIIADYLHVTLLRHAKTVCLYIYKKFMKPKDRFILNGKMAAQRFPHFFQRTIRKLDEKGHKASEMRNLFLYCLLPMVRNLLKFDQAAHLSLFVTGIRIDFALKSIKVGDDIAPSNSTLDDLFDKTFKPHDLAKVLISKLFSQNKFFYVLICDIVVRPTHYLLYFDATQSYTITLSSSIHNIKDDTAMLYIHGTFETCENEYRQRIKASQENCSEDAESSDDENDDVALSPISQRSHVSTFPLLSDQRMTSTQHRIRSSLDENNCQSDSCSDDDVSEADGKEVRTLASEDTSIVNQQTTKTGKKCKSKKRTTSNIKKRRTNEKQRTAGEIDNQRDANIVSTINIERTRMDPLKQIENHLTTFQNMVTKSLRKMEKKMDSHISSNIIQGCSTLDQCRTQKGKCFQTHLYVLHIMYNNQNLLNTPAKSLVDFSRKVLKVLYSQEELKPHLLPPKRAHLTRPALDENRFNILLEAIRIKFRLDADLLQKCFHDLIKTKLSNFLYEERRRAIRKTLRNKERALIKTLTQQTVDNFDEREEEEEETNCQIINHKI</sequence>
<feature type="compositionally biased region" description="Polar residues" evidence="1">
    <location>
        <begin position="510"/>
        <end position="519"/>
    </location>
</feature>
<dbReference type="EMBL" id="CAJOBS010002928">
    <property type="protein sequence ID" value="CAF4839855.1"/>
    <property type="molecule type" value="Genomic_DNA"/>
</dbReference>
<protein>
    <submittedName>
        <fullName evidence="2">Uncharacterized protein</fullName>
    </submittedName>
</protein>
<evidence type="ECO:0000313" key="2">
    <source>
        <dbReference type="EMBL" id="CAF4839855.1"/>
    </source>
</evidence>
<dbReference type="AlphaFoldDB" id="A0A821RCJ9"/>
<evidence type="ECO:0000313" key="3">
    <source>
        <dbReference type="Proteomes" id="UP000663838"/>
    </source>
</evidence>
<proteinExistence type="predicted"/>
<organism evidence="2 3">
    <name type="scientific">Rotaria socialis</name>
    <dbReference type="NCBI Taxonomy" id="392032"/>
    <lineage>
        <taxon>Eukaryota</taxon>
        <taxon>Metazoa</taxon>
        <taxon>Spiralia</taxon>
        <taxon>Gnathifera</taxon>
        <taxon>Rotifera</taxon>
        <taxon>Eurotatoria</taxon>
        <taxon>Bdelloidea</taxon>
        <taxon>Philodinida</taxon>
        <taxon>Philodinidae</taxon>
        <taxon>Rotaria</taxon>
    </lineage>
</organism>
<feature type="compositionally biased region" description="Basic residues" evidence="1">
    <location>
        <begin position="523"/>
        <end position="542"/>
    </location>
</feature>
<feature type="compositionally biased region" description="Acidic residues" evidence="1">
    <location>
        <begin position="435"/>
        <end position="448"/>
    </location>
</feature>
<name>A0A821RCJ9_9BILA</name>
<accession>A0A821RCJ9</accession>
<reference evidence="2" key="1">
    <citation type="submission" date="2021-02" db="EMBL/GenBank/DDBJ databases">
        <authorList>
            <person name="Nowell W R."/>
        </authorList>
    </citation>
    <scope>NUCLEOTIDE SEQUENCE</scope>
</reference>
<dbReference type="Proteomes" id="UP000663838">
    <property type="component" value="Unassembled WGS sequence"/>
</dbReference>
<comment type="caution">
    <text evidence="2">The sequence shown here is derived from an EMBL/GenBank/DDBJ whole genome shotgun (WGS) entry which is preliminary data.</text>
</comment>
<feature type="region of interest" description="Disordered" evidence="1">
    <location>
        <begin position="431"/>
        <end position="548"/>
    </location>
</feature>